<keyword evidence="2" id="KW-1185">Reference proteome</keyword>
<accession>A0ABU1P6U1</accession>
<gene>
    <name evidence="1" type="ORF">J2736_006739</name>
</gene>
<proteinExistence type="predicted"/>
<organism evidence="1 2">
    <name type="scientific">Paenibacillus qinlingensis</name>
    <dbReference type="NCBI Taxonomy" id="1837343"/>
    <lineage>
        <taxon>Bacteria</taxon>
        <taxon>Bacillati</taxon>
        <taxon>Bacillota</taxon>
        <taxon>Bacilli</taxon>
        <taxon>Bacillales</taxon>
        <taxon>Paenibacillaceae</taxon>
        <taxon>Paenibacillus</taxon>
    </lineage>
</organism>
<dbReference type="Proteomes" id="UP001267290">
    <property type="component" value="Unassembled WGS sequence"/>
</dbReference>
<name>A0ABU1P6U1_9BACL</name>
<comment type="caution">
    <text evidence="1">The sequence shown here is derived from an EMBL/GenBank/DDBJ whole genome shotgun (WGS) entry which is preliminary data.</text>
</comment>
<reference evidence="1 2" key="1">
    <citation type="submission" date="2023-07" db="EMBL/GenBank/DDBJ databases">
        <title>Sorghum-associated microbial communities from plants grown in Nebraska, USA.</title>
        <authorList>
            <person name="Schachtman D."/>
        </authorList>
    </citation>
    <scope>NUCLEOTIDE SEQUENCE [LARGE SCALE GENOMIC DNA]</scope>
    <source>
        <strain evidence="1 2">CC258</strain>
    </source>
</reference>
<protein>
    <submittedName>
        <fullName evidence="1">Uncharacterized protein</fullName>
    </submittedName>
</protein>
<sequence length="55" mass="6163">MVQIEHTRCVCDHCDKLGPGIIISATFREHQNDSIQLCLEHANWIGSVLTEGQSK</sequence>
<dbReference type="EMBL" id="JAVDSB010000030">
    <property type="protein sequence ID" value="MDR6555477.1"/>
    <property type="molecule type" value="Genomic_DNA"/>
</dbReference>
<evidence type="ECO:0000313" key="2">
    <source>
        <dbReference type="Proteomes" id="UP001267290"/>
    </source>
</evidence>
<evidence type="ECO:0000313" key="1">
    <source>
        <dbReference type="EMBL" id="MDR6555477.1"/>
    </source>
</evidence>